<organism evidence="2 3">
    <name type="scientific">Buddleja alternifolia</name>
    <dbReference type="NCBI Taxonomy" id="168488"/>
    <lineage>
        <taxon>Eukaryota</taxon>
        <taxon>Viridiplantae</taxon>
        <taxon>Streptophyta</taxon>
        <taxon>Embryophyta</taxon>
        <taxon>Tracheophyta</taxon>
        <taxon>Spermatophyta</taxon>
        <taxon>Magnoliopsida</taxon>
        <taxon>eudicotyledons</taxon>
        <taxon>Gunneridae</taxon>
        <taxon>Pentapetalae</taxon>
        <taxon>asterids</taxon>
        <taxon>lamiids</taxon>
        <taxon>Lamiales</taxon>
        <taxon>Scrophulariaceae</taxon>
        <taxon>Buddlejeae</taxon>
        <taxon>Buddleja</taxon>
    </lineage>
</organism>
<comment type="caution">
    <text evidence="2">The sequence shown here is derived from an EMBL/GenBank/DDBJ whole genome shotgun (WGS) entry which is preliminary data.</text>
</comment>
<sequence>MVEDMRSMSLYGGNNSPLINEETVKQQNSLTQILLEDEEDRLSALPDPALLHILSFLDSTTDVSPPPPPSGHYHDLLTLIHHLMSPPLSFSPKDVASILSNSGHPLSAISLPPSAAPPPPSAAAAAHFSLSNPNLPNGNFHSNPNFLTPPLSAAPFYTPHAAAATPLHHPSAAALHQPTVAANPIFTQTAASFQPPAAPLSLPILPPPPAVCHLPATPLLPVHRRLPPAQQPSSLSTAETSDVAWYPDSGASAHMTPDDGIFSHLTPYTGTNKILVGNGSLLPIKHVGSTMLHTSTRPLTLSNVLHVPTLSHNLLAVRKLCQDNKCPIEFSSNGFCLKDKVTGRVLLESPSTSGLYSMPSEVLRNWSNTGSLLLVISAPYLQCSSITGHTIGETNGALHLVSISSLVKANLHFKCCYLSTNVMDFVFVGEPFKSLQHVEELELGNWFYEVVSEFETKGWQLPQYACKCLTLNAFRCGDRIPSILCMLESCPNLETLVINVSDPPPYKSLVARHPAASGDLNCDLLQLKTVKFAHFEGPYDADEPIMKLVDRLLLKRATILEKMVIDVNEFMGSLSTTCSSDCLKIAQMVLSYPRSSPKAVVQLCY</sequence>
<keyword evidence="3" id="KW-1185">Reference proteome</keyword>
<evidence type="ECO:0000313" key="3">
    <source>
        <dbReference type="Proteomes" id="UP000826271"/>
    </source>
</evidence>
<dbReference type="PANTHER" id="PTHR31900:SF32">
    <property type="entry name" value="F-BOX_RNI_FBD-LIKE DOMAIN PROTEIN"/>
    <property type="match status" value="1"/>
</dbReference>
<dbReference type="PANTHER" id="PTHR31900">
    <property type="entry name" value="F-BOX/RNI SUPERFAMILY PROTEIN-RELATED"/>
    <property type="match status" value="1"/>
</dbReference>
<evidence type="ECO:0000313" key="2">
    <source>
        <dbReference type="EMBL" id="KAG8371909.1"/>
    </source>
</evidence>
<gene>
    <name evidence="2" type="ORF">BUALT_Bualt12G0011900</name>
</gene>
<name>A0AAV6WMI2_9LAMI</name>
<protein>
    <recommendedName>
        <fullName evidence="1">Retrovirus-related Pol polyprotein from transposon TNT 1-94-like beta-barrel domain-containing protein</fullName>
    </recommendedName>
</protein>
<dbReference type="EMBL" id="WHWC01000012">
    <property type="protein sequence ID" value="KAG8371909.1"/>
    <property type="molecule type" value="Genomic_DNA"/>
</dbReference>
<feature type="domain" description="Retrovirus-related Pol polyprotein from transposon TNT 1-94-like beta-barrel" evidence="1">
    <location>
        <begin position="245"/>
        <end position="322"/>
    </location>
</feature>
<dbReference type="Pfam" id="PF22936">
    <property type="entry name" value="Pol_BBD"/>
    <property type="match status" value="1"/>
</dbReference>
<dbReference type="AlphaFoldDB" id="A0AAV6WMI2"/>
<accession>A0AAV6WMI2</accession>
<evidence type="ECO:0000259" key="1">
    <source>
        <dbReference type="Pfam" id="PF22936"/>
    </source>
</evidence>
<proteinExistence type="predicted"/>
<dbReference type="InterPro" id="IPR054722">
    <property type="entry name" value="PolX-like_BBD"/>
</dbReference>
<dbReference type="InterPro" id="IPR050232">
    <property type="entry name" value="FBL13/AtMIF1-like"/>
</dbReference>
<dbReference type="Proteomes" id="UP000826271">
    <property type="component" value="Unassembled WGS sequence"/>
</dbReference>
<reference evidence="2" key="1">
    <citation type="submission" date="2019-10" db="EMBL/GenBank/DDBJ databases">
        <authorList>
            <person name="Zhang R."/>
            <person name="Pan Y."/>
            <person name="Wang J."/>
            <person name="Ma R."/>
            <person name="Yu S."/>
        </authorList>
    </citation>
    <scope>NUCLEOTIDE SEQUENCE</scope>
    <source>
        <strain evidence="2">LA-IB0</strain>
        <tissue evidence="2">Leaf</tissue>
    </source>
</reference>